<feature type="domain" description="Cell envelope-related transcriptional attenuator" evidence="3">
    <location>
        <begin position="127"/>
        <end position="274"/>
    </location>
</feature>
<feature type="region of interest" description="Disordered" evidence="2">
    <location>
        <begin position="1"/>
        <end position="54"/>
    </location>
</feature>
<dbReference type="Gene3D" id="3.40.630.190">
    <property type="entry name" value="LCP protein"/>
    <property type="match status" value="1"/>
</dbReference>
<evidence type="ECO:0000259" key="3">
    <source>
        <dbReference type="Pfam" id="PF03816"/>
    </source>
</evidence>
<evidence type="ECO:0000256" key="1">
    <source>
        <dbReference type="ARBA" id="ARBA00006068"/>
    </source>
</evidence>
<dbReference type="AlphaFoldDB" id="A0A5J6G6K1"/>
<sequence>MGAHGKIIPATGGPRGGHRRLARQRGESARRRPSLPQRISPAPGRSLVPHREASLPSSRVLRRLALTALLTASLISAAPSTVPRPAAPAPSRDRGTNLLVVGLDRRTGMSRSDIQRLHVGGKECDCTDVMMLVHIAPGGRRLGVVSIPRDSYVPFARHDGHGPHSGKINGAFAEGGADLAVRTVEKATGVPIDHYLEADFLGFVEAVDRLGGAEVCTSTPLSDLNSGLDLAPGTHAVDGGTALRYVRARHVSPPGDLGRVRRQQRLLLGMLARLSDAGAFTDPLATGRTARALARSVRTDENTSLGTLYAWGRALRRLDLAHTEFATVPMSDFDHQVPGWGSTLLWDEPRAKALFDAVREDRSLVQGRPAKAVPVDQRPGTVRVRVDDPATADGLRANGFDVRAVDPSAGRAAGPTVITYDPVQARYVDTLAAALPGSRLRQVTGQGPVFRVAVGAAKQQVAKVTYDRSMVEGAPVTGDRLRCG</sequence>
<gene>
    <name evidence="4" type="ORF">CP970_00255</name>
</gene>
<accession>A0A5J6G6K1</accession>
<evidence type="ECO:0000313" key="4">
    <source>
        <dbReference type="EMBL" id="QEU89605.1"/>
    </source>
</evidence>
<evidence type="ECO:0000256" key="2">
    <source>
        <dbReference type="SAM" id="MobiDB-lite"/>
    </source>
</evidence>
<dbReference type="InterPro" id="IPR004474">
    <property type="entry name" value="LytR_CpsA_psr"/>
</dbReference>
<dbReference type="InterPro" id="IPR050922">
    <property type="entry name" value="LytR/CpsA/Psr_CW_biosynth"/>
</dbReference>
<name>A0A5J6G6K1_STRKN</name>
<keyword evidence="5" id="KW-1185">Reference proteome</keyword>
<dbReference type="KEGG" id="ska:CP970_00255"/>
<reference evidence="4 5" key="1">
    <citation type="submission" date="2017-09" db="EMBL/GenBank/DDBJ databases">
        <authorList>
            <person name="Lee N."/>
            <person name="Cho B.-K."/>
        </authorList>
    </citation>
    <scope>NUCLEOTIDE SEQUENCE [LARGE SCALE GENOMIC DNA]</scope>
    <source>
        <strain evidence="4 5">ATCC 12853</strain>
    </source>
</reference>
<dbReference type="EMBL" id="CP023699">
    <property type="protein sequence ID" value="QEU89605.1"/>
    <property type="molecule type" value="Genomic_DNA"/>
</dbReference>
<dbReference type="PANTHER" id="PTHR33392">
    <property type="entry name" value="POLYISOPRENYL-TEICHOIC ACID--PEPTIDOGLYCAN TEICHOIC ACID TRANSFERASE TAGU"/>
    <property type="match status" value="1"/>
</dbReference>
<evidence type="ECO:0000313" key="5">
    <source>
        <dbReference type="Proteomes" id="UP000325529"/>
    </source>
</evidence>
<dbReference type="Pfam" id="PF03816">
    <property type="entry name" value="LytR_cpsA_psr"/>
    <property type="match status" value="1"/>
</dbReference>
<dbReference type="NCBIfam" id="TIGR00350">
    <property type="entry name" value="lytR_cpsA_psr"/>
    <property type="match status" value="1"/>
</dbReference>
<dbReference type="PANTHER" id="PTHR33392:SF6">
    <property type="entry name" value="POLYISOPRENYL-TEICHOIC ACID--PEPTIDOGLYCAN TEICHOIC ACID TRANSFERASE TAGU"/>
    <property type="match status" value="1"/>
</dbReference>
<comment type="similarity">
    <text evidence="1">Belongs to the LytR/CpsA/Psr (LCP) family.</text>
</comment>
<proteinExistence type="inferred from homology"/>
<protein>
    <submittedName>
        <fullName evidence="4">LytR family transcriptional regulator</fullName>
    </submittedName>
</protein>
<organism evidence="4 5">
    <name type="scientific">Streptomyces kanamyceticus</name>
    <dbReference type="NCBI Taxonomy" id="1967"/>
    <lineage>
        <taxon>Bacteria</taxon>
        <taxon>Bacillati</taxon>
        <taxon>Actinomycetota</taxon>
        <taxon>Actinomycetes</taxon>
        <taxon>Kitasatosporales</taxon>
        <taxon>Streptomycetaceae</taxon>
        <taxon>Streptomyces</taxon>
    </lineage>
</organism>
<dbReference type="Proteomes" id="UP000325529">
    <property type="component" value="Chromosome"/>
</dbReference>